<name>A0A9P8PP17_9ASCO</name>
<sequence>MKAALPPQAKLSKDSKMCMQECVSEFISFITSAAADKCFDENRKTLNGEDLLYALYTLGFENYAETLKIYLAKYRQNESLNAEERRRKDRLKRRLRKERKEVEFRETNERFGYQFQQDERHSSEESTGGLTAVKSAFRGYENDMKSDNDVINPNDINQS</sequence>
<dbReference type="InterPro" id="IPR009072">
    <property type="entry name" value="Histone-fold"/>
</dbReference>
<reference evidence="8" key="2">
    <citation type="submission" date="2021-01" db="EMBL/GenBank/DDBJ databases">
        <authorList>
            <person name="Schikora-Tamarit M.A."/>
        </authorList>
    </citation>
    <scope>NUCLEOTIDE SEQUENCE</scope>
    <source>
        <strain evidence="8">CBS6341</strain>
    </source>
</reference>
<evidence type="ECO:0000313" key="9">
    <source>
        <dbReference type="Proteomes" id="UP000769528"/>
    </source>
</evidence>
<dbReference type="CDD" id="cd22907">
    <property type="entry name" value="HFD_NFYB"/>
    <property type="match status" value="1"/>
</dbReference>
<organism evidence="8 9">
    <name type="scientific">Wickerhamomyces mucosus</name>
    <dbReference type="NCBI Taxonomy" id="1378264"/>
    <lineage>
        <taxon>Eukaryota</taxon>
        <taxon>Fungi</taxon>
        <taxon>Dikarya</taxon>
        <taxon>Ascomycota</taxon>
        <taxon>Saccharomycotina</taxon>
        <taxon>Saccharomycetes</taxon>
        <taxon>Phaffomycetales</taxon>
        <taxon>Wickerhamomycetaceae</taxon>
        <taxon>Wickerhamomyces</taxon>
    </lineage>
</organism>
<evidence type="ECO:0000313" key="8">
    <source>
        <dbReference type="EMBL" id="KAH3675442.1"/>
    </source>
</evidence>
<comment type="caution">
    <text evidence="8">The sequence shown here is derived from an EMBL/GenBank/DDBJ whole genome shotgun (WGS) entry which is preliminary data.</text>
</comment>
<feature type="region of interest" description="Disordered" evidence="6">
    <location>
        <begin position="113"/>
        <end position="134"/>
    </location>
</feature>
<evidence type="ECO:0000256" key="1">
    <source>
        <dbReference type="ARBA" id="ARBA00009053"/>
    </source>
</evidence>
<dbReference type="InterPro" id="IPR027113">
    <property type="entry name" value="Transc_fact_NFYB/HAP3"/>
</dbReference>
<protein>
    <recommendedName>
        <fullName evidence="7">Transcription factor CBF/NF-Y/archaeal histone domain-containing protein</fullName>
    </recommendedName>
</protein>
<evidence type="ECO:0000259" key="7">
    <source>
        <dbReference type="Pfam" id="PF00808"/>
    </source>
</evidence>
<dbReference type="AlphaFoldDB" id="A0A9P8PP17"/>
<dbReference type="Pfam" id="PF00808">
    <property type="entry name" value="CBFD_NFYB_HMF"/>
    <property type="match status" value="1"/>
</dbReference>
<evidence type="ECO:0000256" key="6">
    <source>
        <dbReference type="SAM" id="MobiDB-lite"/>
    </source>
</evidence>
<reference evidence="8" key="1">
    <citation type="journal article" date="2021" name="Open Biol.">
        <title>Shared evolutionary footprints suggest mitochondrial oxidative damage underlies multiple complex I losses in fungi.</title>
        <authorList>
            <person name="Schikora-Tamarit M.A."/>
            <person name="Marcet-Houben M."/>
            <person name="Nosek J."/>
            <person name="Gabaldon T."/>
        </authorList>
    </citation>
    <scope>NUCLEOTIDE SEQUENCE</scope>
    <source>
        <strain evidence="8">CBS6341</strain>
    </source>
</reference>
<keyword evidence="5" id="KW-0175">Coiled coil</keyword>
<dbReference type="GO" id="GO:0000978">
    <property type="term" value="F:RNA polymerase II cis-regulatory region sequence-specific DNA binding"/>
    <property type="evidence" value="ECO:0007669"/>
    <property type="project" value="TreeGrafter"/>
</dbReference>
<evidence type="ECO:0000256" key="4">
    <source>
        <dbReference type="ARBA" id="ARBA00023163"/>
    </source>
</evidence>
<feature type="coiled-coil region" evidence="5">
    <location>
        <begin position="74"/>
        <end position="108"/>
    </location>
</feature>
<dbReference type="Proteomes" id="UP000769528">
    <property type="component" value="Unassembled WGS sequence"/>
</dbReference>
<dbReference type="PANTHER" id="PTHR11064:SF9">
    <property type="entry name" value="NUCLEAR TRANSCRIPTION FACTOR Y SUBUNIT BETA"/>
    <property type="match status" value="1"/>
</dbReference>
<dbReference type="OrthoDB" id="386949at2759"/>
<dbReference type="EMBL" id="JAEUBF010000772">
    <property type="protein sequence ID" value="KAH3675442.1"/>
    <property type="molecule type" value="Genomic_DNA"/>
</dbReference>
<gene>
    <name evidence="8" type="ORF">WICMUC_002731</name>
</gene>
<dbReference type="SUPFAM" id="SSF47113">
    <property type="entry name" value="Histone-fold"/>
    <property type="match status" value="1"/>
</dbReference>
<evidence type="ECO:0000256" key="3">
    <source>
        <dbReference type="ARBA" id="ARBA00023125"/>
    </source>
</evidence>
<dbReference type="GO" id="GO:0016602">
    <property type="term" value="C:CCAAT-binding factor complex"/>
    <property type="evidence" value="ECO:0007669"/>
    <property type="project" value="InterPro"/>
</dbReference>
<keyword evidence="3" id="KW-0238">DNA-binding</keyword>
<dbReference type="GO" id="GO:0001228">
    <property type="term" value="F:DNA-binding transcription activator activity, RNA polymerase II-specific"/>
    <property type="evidence" value="ECO:0007669"/>
    <property type="project" value="InterPro"/>
</dbReference>
<dbReference type="Gene3D" id="1.10.20.10">
    <property type="entry name" value="Histone, subunit A"/>
    <property type="match status" value="1"/>
</dbReference>
<comment type="similarity">
    <text evidence="1">Belongs to the NFYB/HAP3 subunit family.</text>
</comment>
<feature type="domain" description="Transcription factor CBF/NF-Y/archaeal histone" evidence="7">
    <location>
        <begin position="1"/>
        <end position="55"/>
    </location>
</feature>
<evidence type="ECO:0000256" key="5">
    <source>
        <dbReference type="SAM" id="Coils"/>
    </source>
</evidence>
<evidence type="ECO:0000256" key="2">
    <source>
        <dbReference type="ARBA" id="ARBA00023015"/>
    </source>
</evidence>
<dbReference type="PANTHER" id="PTHR11064">
    <property type="entry name" value="CCAAT-BINDING TRANSCRIPTION FACTOR-RELATED"/>
    <property type="match status" value="1"/>
</dbReference>
<dbReference type="PRINTS" id="PR00615">
    <property type="entry name" value="CCAATSUBUNTA"/>
</dbReference>
<dbReference type="InterPro" id="IPR003958">
    <property type="entry name" value="CBFA_NFYB_domain"/>
</dbReference>
<proteinExistence type="inferred from homology"/>
<keyword evidence="4" id="KW-0804">Transcription</keyword>
<accession>A0A9P8PP17</accession>
<dbReference type="GO" id="GO:0046982">
    <property type="term" value="F:protein heterodimerization activity"/>
    <property type="evidence" value="ECO:0007669"/>
    <property type="project" value="InterPro"/>
</dbReference>
<keyword evidence="9" id="KW-1185">Reference proteome</keyword>
<keyword evidence="2" id="KW-0805">Transcription regulation</keyword>